<feature type="transmembrane region" description="Helical" evidence="1">
    <location>
        <begin position="219"/>
        <end position="238"/>
    </location>
</feature>
<dbReference type="Proteomes" id="UP000069850">
    <property type="component" value="Chromosome 1"/>
</dbReference>
<evidence type="ECO:0000313" key="4">
    <source>
        <dbReference type="Proteomes" id="UP000069850"/>
    </source>
</evidence>
<keyword evidence="1" id="KW-1133">Transmembrane helix</keyword>
<dbReference type="InterPro" id="IPR031563">
    <property type="entry name" value="MOT1/MOT2"/>
</dbReference>
<feature type="transmembrane region" description="Helical" evidence="1">
    <location>
        <begin position="89"/>
        <end position="112"/>
    </location>
</feature>
<evidence type="ECO:0000313" key="2">
    <source>
        <dbReference type="EMBL" id="CVK31854.1"/>
    </source>
</evidence>
<evidence type="ECO:0000256" key="1">
    <source>
        <dbReference type="SAM" id="Phobius"/>
    </source>
</evidence>
<name>A0A0X3BK03_9EURY</name>
<keyword evidence="1" id="KW-0812">Transmembrane</keyword>
<feature type="transmembrane region" description="Helical" evidence="1">
    <location>
        <begin position="285"/>
        <end position="303"/>
    </location>
</feature>
<keyword evidence="1" id="KW-0472">Membrane</keyword>
<evidence type="ECO:0000313" key="3">
    <source>
        <dbReference type="EMBL" id="NQS78790.1"/>
    </source>
</evidence>
<accession>A0A0X3BK03</accession>
<dbReference type="PANTHER" id="PTHR31970">
    <property type="match status" value="1"/>
</dbReference>
<feature type="transmembrane region" description="Helical" evidence="1">
    <location>
        <begin position="137"/>
        <end position="159"/>
    </location>
</feature>
<dbReference type="OrthoDB" id="117479at2157"/>
<dbReference type="PANTHER" id="PTHR31970:SF9">
    <property type="entry name" value="MOLYBDATE TRANSPORTER 2"/>
    <property type="match status" value="1"/>
</dbReference>
<feature type="transmembrane region" description="Helical" evidence="1">
    <location>
        <begin position="309"/>
        <end position="325"/>
    </location>
</feature>
<reference evidence="3" key="2">
    <citation type="submission" date="2020-05" db="EMBL/GenBank/DDBJ databases">
        <title>The first insight into the ecology of ammonia-tolerant syntrophic propionate oxidizing bacteria.</title>
        <authorList>
            <person name="Singh A."/>
            <person name="Schnurer A."/>
            <person name="Westerholm M."/>
        </authorList>
    </citation>
    <scope>NUCLEOTIDE SEQUENCE</scope>
    <source>
        <strain evidence="3">MAG54</strain>
    </source>
</reference>
<dbReference type="RefSeq" id="WP_062261901.1">
    <property type="nucleotide sequence ID" value="NZ_BSDU01000003.1"/>
</dbReference>
<feature type="transmembrane region" description="Helical" evidence="1">
    <location>
        <begin position="19"/>
        <end position="39"/>
    </location>
</feature>
<proteinExistence type="predicted"/>
<gene>
    <name evidence="2" type="primary">sulP</name>
    <name evidence="3" type="ORF">HQQ74_08850</name>
    <name evidence="2" type="ORF">MMAB1_0637</name>
</gene>
<reference evidence="2 4" key="1">
    <citation type="submission" date="2016-01" db="EMBL/GenBank/DDBJ databases">
        <authorList>
            <person name="Manzoor S."/>
        </authorList>
    </citation>
    <scope>NUCLEOTIDE SEQUENCE [LARGE SCALE GENOMIC DNA]</scope>
    <source>
        <strain evidence="2">Methanoculleus sp MAB1</strain>
    </source>
</reference>
<dbReference type="Pfam" id="PF16983">
    <property type="entry name" value="MFS_MOT1"/>
    <property type="match status" value="2"/>
</dbReference>
<feature type="transmembrane region" description="Helical" evidence="1">
    <location>
        <begin position="171"/>
        <end position="189"/>
    </location>
</feature>
<dbReference type="GO" id="GO:0015098">
    <property type="term" value="F:molybdate ion transmembrane transporter activity"/>
    <property type="evidence" value="ECO:0007669"/>
    <property type="project" value="InterPro"/>
</dbReference>
<feature type="transmembrane region" description="Helical" evidence="1">
    <location>
        <begin position="45"/>
        <end position="63"/>
    </location>
</feature>
<dbReference type="KEGG" id="mema:MMAB1_0637"/>
<dbReference type="EMBL" id="JABMJE010000143">
    <property type="protein sequence ID" value="NQS78790.1"/>
    <property type="molecule type" value="Genomic_DNA"/>
</dbReference>
<dbReference type="Proteomes" id="UP000737555">
    <property type="component" value="Unassembled WGS sequence"/>
</dbReference>
<dbReference type="AlphaFoldDB" id="A0A0X3BK03"/>
<dbReference type="GeneID" id="27136672"/>
<protein>
    <submittedName>
        <fullName evidence="3">Sulfate transporter</fullName>
    </submittedName>
    <submittedName>
        <fullName evidence="2">Sulphate transporter</fullName>
    </submittedName>
</protein>
<organism evidence="2 4">
    <name type="scientific">Methanoculleus bourgensis</name>
    <dbReference type="NCBI Taxonomy" id="83986"/>
    <lineage>
        <taxon>Archaea</taxon>
        <taxon>Methanobacteriati</taxon>
        <taxon>Methanobacteriota</taxon>
        <taxon>Stenosarchaea group</taxon>
        <taxon>Methanomicrobia</taxon>
        <taxon>Methanomicrobiales</taxon>
        <taxon>Methanomicrobiaceae</taxon>
        <taxon>Methanoculleus</taxon>
    </lineage>
</organism>
<sequence length="382" mass="39876">MAENTGTGEGGIRVTLEEIAGAVGDFGTIFPIMLGVAIVCPDVNVSHFFLFLAAWYIIAGFYYRLPIPIEPMKAIGAIVIAEGLSGGEIVASGIIVGVLFLLLGLVGGMTWIGERIPKSVVRGVQAGLALLLLKTSLGYIVSDVLFAALAIGIIVAFFIASQRTRVPDISALMVLGIGLAAGIATQGMPPFRLIPIPGLVIPAPADFITGTWDLALPQIPLTLTNAILATSLLTYDLFPKKGVDPDRLSRTIGAMNLISTPLGGFPMCHGAGGLAAMYRFGARTGGANIIAGLFILIFAIAFAPPEVLTLIPFGVFGALLVFVAIELGKHSAKTESYLVTGAIAVLTLVIGLTIAFIIGMVLAYALQWREGRRQGNGTDSQS</sequence>
<dbReference type="EMBL" id="LT158599">
    <property type="protein sequence ID" value="CVK31854.1"/>
    <property type="molecule type" value="Genomic_DNA"/>
</dbReference>
<feature type="transmembrane region" description="Helical" evidence="1">
    <location>
        <begin position="337"/>
        <end position="366"/>
    </location>
</feature>